<dbReference type="Proteomes" id="UP000799438">
    <property type="component" value="Unassembled WGS sequence"/>
</dbReference>
<accession>A0A6A6AYA6</accession>
<keyword evidence="6" id="KW-1185">Reference proteome</keyword>
<dbReference type="Pfam" id="PF00106">
    <property type="entry name" value="adh_short"/>
    <property type="match status" value="1"/>
</dbReference>
<dbReference type="SUPFAM" id="SSF51735">
    <property type="entry name" value="NAD(P)-binding Rossmann-fold domains"/>
    <property type="match status" value="1"/>
</dbReference>
<evidence type="ECO:0000313" key="6">
    <source>
        <dbReference type="Proteomes" id="UP000799438"/>
    </source>
</evidence>
<dbReference type="OrthoDB" id="191139at2759"/>
<evidence type="ECO:0000256" key="1">
    <source>
        <dbReference type="ARBA" id="ARBA00006484"/>
    </source>
</evidence>
<dbReference type="AlphaFoldDB" id="A0A6A6AYA6"/>
<sequence length="279" mass="29644">MSNRPLIAVVTGANRGIGRAICSALMRNPPAPMVLYAASRAGTAPDVDIPTKDSSNSSIDVRPVKLSLSDAASIAALSAAIRRDHGRCDVLINNAGVFYFRKDISAAERKETLDVNFRGTMKLCEAFIPLMPPAGRIVNVSSQAGQMKHFHARLHARFLAPDLTLSGLNELVQEYDQAAARGDALEHGWPAMAYFASKAAVNAGTRILAREHPHLLVNCCCPGWVATGMGEQAGVPPKTADEGARIPLRLGFGDVGGVSGRYWANESVGGKGEGSVLEW</sequence>
<evidence type="ECO:0000256" key="3">
    <source>
        <dbReference type="ARBA" id="ARBA00023002"/>
    </source>
</evidence>
<dbReference type="PRINTS" id="PR00081">
    <property type="entry name" value="GDHRDH"/>
</dbReference>
<evidence type="ECO:0000256" key="4">
    <source>
        <dbReference type="RuleBase" id="RU000363"/>
    </source>
</evidence>
<dbReference type="GeneID" id="54301969"/>
<dbReference type="PANTHER" id="PTHR43963">
    <property type="entry name" value="CARBONYL REDUCTASE 1-RELATED"/>
    <property type="match status" value="1"/>
</dbReference>
<protein>
    <recommendedName>
        <fullName evidence="7">NAD(P)-binding protein</fullName>
    </recommendedName>
</protein>
<dbReference type="PANTHER" id="PTHR43963:SF6">
    <property type="entry name" value="CHAIN DEHYDROGENASE FAMILY PROTEIN, PUTATIVE (AFU_ORTHOLOGUE AFUA_3G15350)-RELATED"/>
    <property type="match status" value="1"/>
</dbReference>
<evidence type="ECO:0008006" key="7">
    <source>
        <dbReference type="Google" id="ProtNLM"/>
    </source>
</evidence>
<dbReference type="RefSeq" id="XP_033392630.1">
    <property type="nucleotide sequence ID" value="XM_033544473.1"/>
</dbReference>
<comment type="similarity">
    <text evidence="1 4">Belongs to the short-chain dehydrogenases/reductases (SDR) family.</text>
</comment>
<proteinExistence type="inferred from homology"/>
<dbReference type="InterPro" id="IPR036291">
    <property type="entry name" value="NAD(P)-bd_dom_sf"/>
</dbReference>
<dbReference type="InterPro" id="IPR002347">
    <property type="entry name" value="SDR_fam"/>
</dbReference>
<keyword evidence="2" id="KW-0521">NADP</keyword>
<dbReference type="Gene3D" id="3.40.50.720">
    <property type="entry name" value="NAD(P)-binding Rossmann-like Domain"/>
    <property type="match status" value="1"/>
</dbReference>
<reference evidence="5" key="1">
    <citation type="journal article" date="2020" name="Stud. Mycol.">
        <title>101 Dothideomycetes genomes: a test case for predicting lifestyles and emergence of pathogens.</title>
        <authorList>
            <person name="Haridas S."/>
            <person name="Albert R."/>
            <person name="Binder M."/>
            <person name="Bloem J."/>
            <person name="Labutti K."/>
            <person name="Salamov A."/>
            <person name="Andreopoulos B."/>
            <person name="Baker S."/>
            <person name="Barry K."/>
            <person name="Bills G."/>
            <person name="Bluhm B."/>
            <person name="Cannon C."/>
            <person name="Castanera R."/>
            <person name="Culley D."/>
            <person name="Daum C."/>
            <person name="Ezra D."/>
            <person name="Gonzalez J."/>
            <person name="Henrissat B."/>
            <person name="Kuo A."/>
            <person name="Liang C."/>
            <person name="Lipzen A."/>
            <person name="Lutzoni F."/>
            <person name="Magnuson J."/>
            <person name="Mondo S."/>
            <person name="Nolan M."/>
            <person name="Ohm R."/>
            <person name="Pangilinan J."/>
            <person name="Park H.-J."/>
            <person name="Ramirez L."/>
            <person name="Alfaro M."/>
            <person name="Sun H."/>
            <person name="Tritt A."/>
            <person name="Yoshinaga Y."/>
            <person name="Zwiers L.-H."/>
            <person name="Turgeon B."/>
            <person name="Goodwin S."/>
            <person name="Spatafora J."/>
            <person name="Crous P."/>
            <person name="Grigoriev I."/>
        </authorList>
    </citation>
    <scope>NUCLEOTIDE SEQUENCE</scope>
    <source>
        <strain evidence="5">CBS 121167</strain>
    </source>
</reference>
<keyword evidence="3" id="KW-0560">Oxidoreductase</keyword>
<organism evidence="5 6">
    <name type="scientific">Aplosporella prunicola CBS 121167</name>
    <dbReference type="NCBI Taxonomy" id="1176127"/>
    <lineage>
        <taxon>Eukaryota</taxon>
        <taxon>Fungi</taxon>
        <taxon>Dikarya</taxon>
        <taxon>Ascomycota</taxon>
        <taxon>Pezizomycotina</taxon>
        <taxon>Dothideomycetes</taxon>
        <taxon>Dothideomycetes incertae sedis</taxon>
        <taxon>Botryosphaeriales</taxon>
        <taxon>Aplosporellaceae</taxon>
        <taxon>Aplosporella</taxon>
    </lineage>
</organism>
<dbReference type="GO" id="GO:0016491">
    <property type="term" value="F:oxidoreductase activity"/>
    <property type="evidence" value="ECO:0007669"/>
    <property type="project" value="UniProtKB-KW"/>
</dbReference>
<evidence type="ECO:0000256" key="2">
    <source>
        <dbReference type="ARBA" id="ARBA00022857"/>
    </source>
</evidence>
<name>A0A6A6AYA6_9PEZI</name>
<dbReference type="PRINTS" id="PR00080">
    <property type="entry name" value="SDRFAMILY"/>
</dbReference>
<dbReference type="EMBL" id="ML995510">
    <property type="protein sequence ID" value="KAF2136912.1"/>
    <property type="molecule type" value="Genomic_DNA"/>
</dbReference>
<evidence type="ECO:0000313" key="5">
    <source>
        <dbReference type="EMBL" id="KAF2136912.1"/>
    </source>
</evidence>
<gene>
    <name evidence="5" type="ORF">K452DRAFT_322144</name>
</gene>